<dbReference type="NCBIfam" id="TIGR01837">
    <property type="entry name" value="PHA_granule_1"/>
    <property type="match status" value="1"/>
</dbReference>
<dbReference type="PANTHER" id="PTHR38664">
    <property type="entry name" value="SLR0058 PROTEIN"/>
    <property type="match status" value="1"/>
</dbReference>
<organism evidence="2 3">
    <name type="scientific">Massilia solisilvae</name>
    <dbReference type="NCBI Taxonomy" id="1811225"/>
    <lineage>
        <taxon>Bacteria</taxon>
        <taxon>Pseudomonadati</taxon>
        <taxon>Pseudomonadota</taxon>
        <taxon>Betaproteobacteria</taxon>
        <taxon>Burkholderiales</taxon>
        <taxon>Oxalobacteraceae</taxon>
        <taxon>Telluria group</taxon>
        <taxon>Massilia</taxon>
    </lineage>
</organism>
<accession>A0ABT2BQ95</accession>
<sequence>MVRKAKEPANPEQNALVDAVFTSAQQIWVAGLGAFARAQKEGSELFDKLVQEGGELQKLTERLKPDKGYSPGGTISKLAENVSRQASGSWDKLEKIFEDRVARALRSLGVPSHDDVEALQRQVEELKQMVATQMQAPKPAARKTAAKSAAKPPGKPAAKLAAKGAALKGGARAAAKRQARPASH</sequence>
<dbReference type="InterPro" id="IPR008769">
    <property type="entry name" value="PhaF_PhaI"/>
</dbReference>
<protein>
    <submittedName>
        <fullName evidence="2">Phasin family protein</fullName>
    </submittedName>
</protein>
<feature type="compositionally biased region" description="Low complexity" evidence="1">
    <location>
        <begin position="146"/>
        <end position="173"/>
    </location>
</feature>
<evidence type="ECO:0000256" key="1">
    <source>
        <dbReference type="SAM" id="MobiDB-lite"/>
    </source>
</evidence>
<keyword evidence="3" id="KW-1185">Reference proteome</keyword>
<feature type="compositionally biased region" description="Basic residues" evidence="1">
    <location>
        <begin position="174"/>
        <end position="184"/>
    </location>
</feature>
<dbReference type="RefSeq" id="WP_258858245.1">
    <property type="nucleotide sequence ID" value="NZ_JANUGV010000008.1"/>
</dbReference>
<evidence type="ECO:0000313" key="3">
    <source>
        <dbReference type="Proteomes" id="UP001205861"/>
    </source>
</evidence>
<name>A0ABT2BQ95_9BURK</name>
<gene>
    <name evidence="2" type="ORF">NX773_21140</name>
</gene>
<proteinExistence type="predicted"/>
<dbReference type="EMBL" id="JANUGV010000008">
    <property type="protein sequence ID" value="MCS0610679.1"/>
    <property type="molecule type" value="Genomic_DNA"/>
</dbReference>
<dbReference type="Proteomes" id="UP001205861">
    <property type="component" value="Unassembled WGS sequence"/>
</dbReference>
<comment type="caution">
    <text evidence="2">The sequence shown here is derived from an EMBL/GenBank/DDBJ whole genome shotgun (WGS) entry which is preliminary data.</text>
</comment>
<evidence type="ECO:0000313" key="2">
    <source>
        <dbReference type="EMBL" id="MCS0610679.1"/>
    </source>
</evidence>
<feature type="region of interest" description="Disordered" evidence="1">
    <location>
        <begin position="132"/>
        <end position="184"/>
    </location>
</feature>
<reference evidence="2 3" key="1">
    <citation type="submission" date="2022-08" db="EMBL/GenBank/DDBJ databases">
        <title>Reclassification of Massilia species as members of the genera Telluria, Duganella, Pseudoduganella, Mokoshia gen. nov. and Zemynaea gen. nov. using orthogonal and non-orthogonal genome-based approaches.</title>
        <authorList>
            <person name="Bowman J.P."/>
        </authorList>
    </citation>
    <scope>NUCLEOTIDE SEQUENCE [LARGE SCALE GENOMIC DNA]</scope>
    <source>
        <strain evidence="2 3">JCM 31607</strain>
    </source>
</reference>
<dbReference type="Pfam" id="PF05597">
    <property type="entry name" value="Phasin"/>
    <property type="match status" value="1"/>
</dbReference>
<dbReference type="PANTHER" id="PTHR38664:SF1">
    <property type="entry name" value="SLR0058 PROTEIN"/>
    <property type="match status" value="1"/>
</dbReference>